<keyword evidence="10" id="KW-1185">Reference proteome</keyword>
<evidence type="ECO:0000256" key="4">
    <source>
        <dbReference type="ARBA" id="ARBA00022777"/>
    </source>
</evidence>
<dbReference type="Pfam" id="PF00512">
    <property type="entry name" value="HisKA"/>
    <property type="match status" value="1"/>
</dbReference>
<evidence type="ECO:0000313" key="9">
    <source>
        <dbReference type="EMBL" id="GBH34642.1"/>
    </source>
</evidence>
<evidence type="ECO:0000256" key="2">
    <source>
        <dbReference type="ARBA" id="ARBA00022679"/>
    </source>
</evidence>
<dbReference type="Pfam" id="PF02518">
    <property type="entry name" value="HATPase_c"/>
    <property type="match status" value="1"/>
</dbReference>
<dbReference type="Gene3D" id="3.30.565.10">
    <property type="entry name" value="Histidine kinase-like ATPase, C-terminal domain"/>
    <property type="match status" value="1"/>
</dbReference>
<accession>A0A2S2KSJ7</accession>
<keyword evidence="5" id="KW-0067">ATP-binding</keyword>
<dbReference type="GeneID" id="76209062"/>
<sequence length="374" mass="42206">MPQKINSFNDANNLDIYRELYENSLILFRTINLKGEIINCNKAYSQAIGYSKNEIIGQNIFAHTAIESLDEMTEMFNTWKSGKCYSNKEVWLRKRNGEKFLGLFSANNLYDNGVLVGSNTAIQDITEITLLKQEFKHIKRKRQEIMGELSVRIAHDLKNPLSVIKNSIEILQTKNKSLNEQHLNLFQAINRSILRMDHQINQVFDFVNPKPLDLEECSIGKIIESVISEIIDTANVIVQLPENDCMIKCDKTKMENVFANLLLNAIQAMEGNGTLAITLNESDSHTKIRIKDSGPGIPDELISKIFDPLFTTRQIGTGLGLSSCKTIIEQHGGSVSFESKIGQGTVFEIELPKSKLSLTTNNANFVLESEKLYE</sequence>
<dbReference type="SUPFAM" id="SSF55874">
    <property type="entry name" value="ATPase domain of HSP90 chaperone/DNA topoisomerase II/histidine kinase"/>
    <property type="match status" value="1"/>
</dbReference>
<dbReference type="AlphaFoldDB" id="A0A2S2KSJ7"/>
<dbReference type="CDD" id="cd00082">
    <property type="entry name" value="HisKA"/>
    <property type="match status" value="1"/>
</dbReference>
<dbReference type="Gene3D" id="1.10.287.130">
    <property type="match status" value="1"/>
</dbReference>
<dbReference type="SUPFAM" id="SSF47384">
    <property type="entry name" value="Homodimeric domain of signal transducing histidine kinase"/>
    <property type="match status" value="1"/>
</dbReference>
<dbReference type="OrthoDB" id="8127at2157"/>
<evidence type="ECO:0000313" key="10">
    <source>
        <dbReference type="Proteomes" id="UP000245829"/>
    </source>
</evidence>
<name>A0A2S2KSJ7_9ARCH</name>
<dbReference type="InterPro" id="IPR003661">
    <property type="entry name" value="HisK_dim/P_dom"/>
</dbReference>
<organism evidence="9 10">
    <name type="scientific">Nitrosopumilus zosterae</name>
    <dbReference type="NCBI Taxonomy" id="718286"/>
    <lineage>
        <taxon>Archaea</taxon>
        <taxon>Nitrososphaerota</taxon>
        <taxon>Nitrososphaeria</taxon>
        <taxon>Nitrosopumilales</taxon>
        <taxon>Nitrosopumilaceae</taxon>
        <taxon>Nitrosopumilus</taxon>
    </lineage>
</organism>
<dbReference type="InterPro" id="IPR005467">
    <property type="entry name" value="His_kinase_dom"/>
</dbReference>
<dbReference type="InterPro" id="IPR036097">
    <property type="entry name" value="HisK_dim/P_sf"/>
</dbReference>
<dbReference type="SMART" id="SM00091">
    <property type="entry name" value="PAS"/>
    <property type="match status" value="1"/>
</dbReference>
<dbReference type="GO" id="GO:0000155">
    <property type="term" value="F:phosphorelay sensor kinase activity"/>
    <property type="evidence" value="ECO:0007669"/>
    <property type="project" value="InterPro"/>
</dbReference>
<dbReference type="SUPFAM" id="SSF55785">
    <property type="entry name" value="PYP-like sensor domain (PAS domain)"/>
    <property type="match status" value="1"/>
</dbReference>
<dbReference type="CDD" id="cd00075">
    <property type="entry name" value="HATPase"/>
    <property type="match status" value="1"/>
</dbReference>
<dbReference type="InterPro" id="IPR000014">
    <property type="entry name" value="PAS"/>
</dbReference>
<keyword evidence="2" id="KW-0808">Transferase</keyword>
<dbReference type="PRINTS" id="PR00344">
    <property type="entry name" value="BCTRLSENSOR"/>
</dbReference>
<keyword evidence="4 9" id="KW-0418">Kinase</keyword>
<evidence type="ECO:0000259" key="7">
    <source>
        <dbReference type="PROSITE" id="PS50109"/>
    </source>
</evidence>
<dbReference type="PANTHER" id="PTHR43065">
    <property type="entry name" value="SENSOR HISTIDINE KINASE"/>
    <property type="match status" value="1"/>
</dbReference>
<dbReference type="InterPro" id="IPR003594">
    <property type="entry name" value="HATPase_dom"/>
</dbReference>
<keyword evidence="1" id="KW-0597">Phosphoprotein</keyword>
<gene>
    <name evidence="9" type="primary">kinC_1</name>
    <name evidence="9" type="ORF">NZNM25_14330</name>
</gene>
<comment type="caution">
    <text evidence="9">The sequence shown here is derived from an EMBL/GenBank/DDBJ whole genome shotgun (WGS) entry which is preliminary data.</text>
</comment>
<dbReference type="Gene3D" id="3.30.450.20">
    <property type="entry name" value="PAS domain"/>
    <property type="match status" value="1"/>
</dbReference>
<evidence type="ECO:0000259" key="8">
    <source>
        <dbReference type="PROSITE" id="PS50112"/>
    </source>
</evidence>
<dbReference type="RefSeq" id="WP_109877239.1">
    <property type="nucleotide sequence ID" value="NZ_AP026695.1"/>
</dbReference>
<evidence type="ECO:0000256" key="1">
    <source>
        <dbReference type="ARBA" id="ARBA00022553"/>
    </source>
</evidence>
<dbReference type="SMART" id="SM00388">
    <property type="entry name" value="HisKA"/>
    <property type="match status" value="1"/>
</dbReference>
<dbReference type="PROSITE" id="PS50112">
    <property type="entry name" value="PAS"/>
    <property type="match status" value="1"/>
</dbReference>
<keyword evidence="6" id="KW-0902">Two-component regulatory system</keyword>
<dbReference type="Proteomes" id="UP000245829">
    <property type="component" value="Unassembled WGS sequence"/>
</dbReference>
<dbReference type="Pfam" id="PF13426">
    <property type="entry name" value="PAS_9"/>
    <property type="match status" value="1"/>
</dbReference>
<dbReference type="InterPro" id="IPR004358">
    <property type="entry name" value="Sig_transdc_His_kin-like_C"/>
</dbReference>
<protein>
    <submittedName>
        <fullName evidence="9">Sporulation kinase C</fullName>
    </submittedName>
</protein>
<dbReference type="GO" id="GO:0005524">
    <property type="term" value="F:ATP binding"/>
    <property type="evidence" value="ECO:0007669"/>
    <property type="project" value="UniProtKB-KW"/>
</dbReference>
<dbReference type="PROSITE" id="PS50109">
    <property type="entry name" value="HIS_KIN"/>
    <property type="match status" value="1"/>
</dbReference>
<dbReference type="SMART" id="SM00387">
    <property type="entry name" value="HATPase_c"/>
    <property type="match status" value="1"/>
</dbReference>
<dbReference type="InterPro" id="IPR035965">
    <property type="entry name" value="PAS-like_dom_sf"/>
</dbReference>
<evidence type="ECO:0000256" key="6">
    <source>
        <dbReference type="ARBA" id="ARBA00023012"/>
    </source>
</evidence>
<feature type="domain" description="PAS" evidence="8">
    <location>
        <begin position="13"/>
        <end position="61"/>
    </location>
</feature>
<keyword evidence="3" id="KW-0547">Nucleotide-binding</keyword>
<evidence type="ECO:0000256" key="3">
    <source>
        <dbReference type="ARBA" id="ARBA00022741"/>
    </source>
</evidence>
<dbReference type="CDD" id="cd00130">
    <property type="entry name" value="PAS"/>
    <property type="match status" value="1"/>
</dbReference>
<reference evidence="9 10" key="1">
    <citation type="submission" date="2018-05" db="EMBL/GenBank/DDBJ databases">
        <title>genome sequencing of Nitrosopumilus sp. NM25.</title>
        <authorList>
            <person name="Mori K."/>
            <person name="Nakagawa T."/>
        </authorList>
    </citation>
    <scope>NUCLEOTIDE SEQUENCE [LARGE SCALE GENOMIC DNA]</scope>
    <source>
        <strain evidence="9 10">NM25</strain>
    </source>
</reference>
<dbReference type="NCBIfam" id="TIGR00229">
    <property type="entry name" value="sensory_box"/>
    <property type="match status" value="1"/>
</dbReference>
<dbReference type="PANTHER" id="PTHR43065:SF10">
    <property type="entry name" value="PEROXIDE STRESS-ACTIVATED HISTIDINE KINASE MAK3"/>
    <property type="match status" value="1"/>
</dbReference>
<dbReference type="EMBL" id="BGKI01000007">
    <property type="protein sequence ID" value="GBH34642.1"/>
    <property type="molecule type" value="Genomic_DNA"/>
</dbReference>
<feature type="domain" description="Histidine kinase" evidence="7">
    <location>
        <begin position="152"/>
        <end position="355"/>
    </location>
</feature>
<dbReference type="InterPro" id="IPR036890">
    <property type="entry name" value="HATPase_C_sf"/>
</dbReference>
<proteinExistence type="predicted"/>
<evidence type="ECO:0000256" key="5">
    <source>
        <dbReference type="ARBA" id="ARBA00022840"/>
    </source>
</evidence>